<evidence type="ECO:0000313" key="2">
    <source>
        <dbReference type="Proteomes" id="UP000265742"/>
    </source>
</evidence>
<name>A0A3A1U672_9MICO</name>
<accession>A0A3A1U672</accession>
<protein>
    <submittedName>
        <fullName evidence="1">Uncharacterized protein</fullName>
    </submittedName>
</protein>
<dbReference type="Proteomes" id="UP000265742">
    <property type="component" value="Unassembled WGS sequence"/>
</dbReference>
<evidence type="ECO:0000313" key="1">
    <source>
        <dbReference type="EMBL" id="RIX28434.1"/>
    </source>
</evidence>
<organism evidence="1 2">
    <name type="scientific">Amnibacterium setariae</name>
    <dbReference type="NCBI Taxonomy" id="2306585"/>
    <lineage>
        <taxon>Bacteria</taxon>
        <taxon>Bacillati</taxon>
        <taxon>Actinomycetota</taxon>
        <taxon>Actinomycetes</taxon>
        <taxon>Micrococcales</taxon>
        <taxon>Microbacteriaceae</taxon>
        <taxon>Amnibacterium</taxon>
    </lineage>
</organism>
<dbReference type="EMBL" id="QXTG01000002">
    <property type="protein sequence ID" value="RIX28434.1"/>
    <property type="molecule type" value="Genomic_DNA"/>
</dbReference>
<sequence length="291" mass="30333">MCLAALVLPGCASSSSGGGAEGCSPARPHVSADVLRPGDLVTVSVSAVACRPTLTDGGRVTLDWRDGAGGSTRIGTTTAHPSGAFDQEVRLPRSSAIGGGEITISGVEAPCADTGSCAAYGAFVTVVDPEPDFAADDRANHVAADIADRMQAAIEHRASFFEISIVPDGLEVVLHTSRFDRERAAAERAFEAARAVVPAADRAIADGAHLHVLLVQHDRAALERLTTRIAHDGAWQRRNRIQLSQWGPDSATDSVRIAVVHYSDAAAIRLLERYGDAISVSTLNAPLGSPS</sequence>
<keyword evidence="2" id="KW-1185">Reference proteome</keyword>
<comment type="caution">
    <text evidence="1">The sequence shown here is derived from an EMBL/GenBank/DDBJ whole genome shotgun (WGS) entry which is preliminary data.</text>
</comment>
<dbReference type="AlphaFoldDB" id="A0A3A1U672"/>
<proteinExistence type="predicted"/>
<gene>
    <name evidence="1" type="ORF">D1781_13455</name>
</gene>
<reference evidence="2" key="1">
    <citation type="submission" date="2018-09" db="EMBL/GenBank/DDBJ databases">
        <authorList>
            <person name="Kim I."/>
        </authorList>
    </citation>
    <scope>NUCLEOTIDE SEQUENCE [LARGE SCALE GENOMIC DNA]</scope>
    <source>
        <strain evidence="2">DD4a</strain>
    </source>
</reference>